<dbReference type="OrthoDB" id="4900528at2759"/>
<gene>
    <name evidence="14" type="ORF">TRIATDRAFT_132018</name>
</gene>
<evidence type="ECO:0000256" key="7">
    <source>
        <dbReference type="ARBA" id="ARBA00023157"/>
    </source>
</evidence>
<evidence type="ECO:0000256" key="8">
    <source>
        <dbReference type="ARBA" id="ARBA00023288"/>
    </source>
</evidence>
<keyword evidence="9" id="KW-0479">Metal-binding</keyword>
<reference evidence="14 15" key="1">
    <citation type="journal article" date="2011" name="Genome Biol.">
        <title>Comparative genome sequence analysis underscores mycoparasitism as the ancestral life style of Trichoderma.</title>
        <authorList>
            <person name="Kubicek C.P."/>
            <person name="Herrera-Estrella A."/>
            <person name="Seidl-Seiboth V."/>
            <person name="Martinez D.A."/>
            <person name="Druzhinina I.S."/>
            <person name="Thon M."/>
            <person name="Zeilinger S."/>
            <person name="Casas-Flores S."/>
            <person name="Horwitz B.A."/>
            <person name="Mukherjee P.K."/>
            <person name="Mukherjee M."/>
            <person name="Kredics L."/>
            <person name="Alcaraz L.D."/>
            <person name="Aerts A."/>
            <person name="Antal Z."/>
            <person name="Atanasova L."/>
            <person name="Cervantes-Badillo M.G."/>
            <person name="Challacombe J."/>
            <person name="Chertkov O."/>
            <person name="McCluskey K."/>
            <person name="Coulpier F."/>
            <person name="Deshpande N."/>
            <person name="von Doehren H."/>
            <person name="Ebbole D.J."/>
            <person name="Esquivel-Naranjo E.U."/>
            <person name="Fekete E."/>
            <person name="Flipphi M."/>
            <person name="Glaser F."/>
            <person name="Gomez-Rodriguez E.Y."/>
            <person name="Gruber S."/>
            <person name="Han C."/>
            <person name="Henrissat B."/>
            <person name="Hermosa R."/>
            <person name="Hernandez-Onate M."/>
            <person name="Karaffa L."/>
            <person name="Kosti I."/>
            <person name="Le Crom S."/>
            <person name="Lindquist E."/>
            <person name="Lucas S."/>
            <person name="Luebeck M."/>
            <person name="Luebeck P.S."/>
            <person name="Margeot A."/>
            <person name="Metz B."/>
            <person name="Misra M."/>
            <person name="Nevalainen H."/>
            <person name="Omann M."/>
            <person name="Packer N."/>
            <person name="Perrone G."/>
            <person name="Uresti-Rivera E.E."/>
            <person name="Salamov A."/>
            <person name="Schmoll M."/>
            <person name="Seiboth B."/>
            <person name="Shapiro H."/>
            <person name="Sukno S."/>
            <person name="Tamayo-Ramos J.A."/>
            <person name="Tisch D."/>
            <person name="Wiest A."/>
            <person name="Wilkinson H.H."/>
            <person name="Zhang M."/>
            <person name="Coutinho P.M."/>
            <person name="Kenerley C.M."/>
            <person name="Monte E."/>
            <person name="Baker S.E."/>
            <person name="Grigoriev I.V."/>
        </authorList>
    </citation>
    <scope>NUCLEOTIDE SEQUENCE [LARGE SCALE GENOMIC DNA]</scope>
    <source>
        <strain evidence="15">ATCC 20476 / IMI 206040</strain>
    </source>
</reference>
<comment type="subcellular location">
    <subcellularLocation>
        <location evidence="1">Membrane</location>
        <topology evidence="1">Lipid-anchor</topology>
        <topology evidence="1">GPI-anchor</topology>
    </subcellularLocation>
    <subcellularLocation>
        <location evidence="2">Secreted</location>
    </subcellularLocation>
</comment>
<keyword evidence="9" id="KW-0349">Heme</keyword>
<evidence type="ECO:0000256" key="4">
    <source>
        <dbReference type="ARBA" id="ARBA00022525"/>
    </source>
</evidence>
<feature type="region of interest" description="Disordered" evidence="10">
    <location>
        <begin position="141"/>
        <end position="209"/>
    </location>
</feature>
<evidence type="ECO:0000256" key="12">
    <source>
        <dbReference type="SAM" id="SignalP"/>
    </source>
</evidence>
<keyword evidence="4" id="KW-0964">Secreted</keyword>
<dbReference type="OMA" id="VYEMGTH"/>
<name>G9NT57_HYPAI</name>
<protein>
    <recommendedName>
        <fullName evidence="13">CFEM domain-containing protein</fullName>
    </recommendedName>
</protein>
<comment type="caution">
    <text evidence="9">Lacks conserved residue(s) required for the propagation of feature annotation.</text>
</comment>
<dbReference type="KEGG" id="tatv:25775254"/>
<feature type="domain" description="CFEM" evidence="13">
    <location>
        <begin position="44"/>
        <end position="157"/>
    </location>
</feature>
<evidence type="ECO:0000256" key="3">
    <source>
        <dbReference type="ARBA" id="ARBA00010031"/>
    </source>
</evidence>
<evidence type="ECO:0000256" key="9">
    <source>
        <dbReference type="PROSITE-ProRule" id="PRU01356"/>
    </source>
</evidence>
<keyword evidence="7 9" id="KW-1015">Disulfide bond</keyword>
<keyword evidence="15" id="KW-1185">Reference proteome</keyword>
<feature type="compositionally biased region" description="Low complexity" evidence="10">
    <location>
        <begin position="280"/>
        <end position="315"/>
    </location>
</feature>
<feature type="disulfide bond" evidence="9">
    <location>
        <begin position="87"/>
        <end position="94"/>
    </location>
</feature>
<dbReference type="GO" id="GO:0098552">
    <property type="term" value="C:side of membrane"/>
    <property type="evidence" value="ECO:0007669"/>
    <property type="project" value="UniProtKB-KW"/>
</dbReference>
<dbReference type="GO" id="GO:0005576">
    <property type="term" value="C:extracellular region"/>
    <property type="evidence" value="ECO:0007669"/>
    <property type="project" value="UniProtKB-SubCell"/>
</dbReference>
<dbReference type="eggNOG" id="ENOG502RPY0">
    <property type="taxonomic scope" value="Eukaryota"/>
</dbReference>
<dbReference type="EMBL" id="ABDG02000023">
    <property type="protein sequence ID" value="EHK45905.1"/>
    <property type="molecule type" value="Genomic_DNA"/>
</dbReference>
<accession>G9NT57</accession>
<organism evidence="14 15">
    <name type="scientific">Hypocrea atroviridis (strain ATCC 20476 / IMI 206040)</name>
    <name type="common">Trichoderma atroviride</name>
    <dbReference type="NCBI Taxonomy" id="452589"/>
    <lineage>
        <taxon>Eukaryota</taxon>
        <taxon>Fungi</taxon>
        <taxon>Dikarya</taxon>
        <taxon>Ascomycota</taxon>
        <taxon>Pezizomycotina</taxon>
        <taxon>Sordariomycetes</taxon>
        <taxon>Hypocreomycetidae</taxon>
        <taxon>Hypocreales</taxon>
        <taxon>Hypocreaceae</taxon>
        <taxon>Trichoderma</taxon>
    </lineage>
</organism>
<keyword evidence="11" id="KW-0812">Transmembrane</keyword>
<evidence type="ECO:0000256" key="5">
    <source>
        <dbReference type="ARBA" id="ARBA00022622"/>
    </source>
</evidence>
<evidence type="ECO:0000313" key="14">
    <source>
        <dbReference type="EMBL" id="EHK45905.1"/>
    </source>
</evidence>
<keyword evidence="6 12" id="KW-0732">Signal</keyword>
<feature type="compositionally biased region" description="Low complexity" evidence="10">
    <location>
        <begin position="141"/>
        <end position="174"/>
    </location>
</feature>
<dbReference type="PROSITE" id="PS52012">
    <property type="entry name" value="CFEM"/>
    <property type="match status" value="1"/>
</dbReference>
<feature type="chain" id="PRO_5003524786" description="CFEM domain-containing protein" evidence="12">
    <location>
        <begin position="23"/>
        <end position="415"/>
    </location>
</feature>
<feature type="region of interest" description="Disordered" evidence="10">
    <location>
        <begin position="254"/>
        <end position="317"/>
    </location>
</feature>
<keyword evidence="11" id="KW-0472">Membrane</keyword>
<evidence type="ECO:0000256" key="2">
    <source>
        <dbReference type="ARBA" id="ARBA00004613"/>
    </source>
</evidence>
<keyword evidence="11" id="KW-1133">Transmembrane helix</keyword>
<dbReference type="InterPro" id="IPR008427">
    <property type="entry name" value="Extracellular_membr_CFEM_dom"/>
</dbReference>
<comment type="similarity">
    <text evidence="3">Belongs to the RBT5 family.</text>
</comment>
<feature type="binding site" description="axial binding residue" evidence="9">
    <location>
        <position position="91"/>
    </location>
    <ligand>
        <name>heme</name>
        <dbReference type="ChEBI" id="CHEBI:30413"/>
    </ligand>
    <ligandPart>
        <name>Fe</name>
        <dbReference type="ChEBI" id="CHEBI:18248"/>
    </ligandPart>
</feature>
<keyword evidence="9" id="KW-0408">Iron</keyword>
<keyword evidence="5" id="KW-0336">GPI-anchor</keyword>
<feature type="signal peptide" evidence="12">
    <location>
        <begin position="1"/>
        <end position="22"/>
    </location>
</feature>
<evidence type="ECO:0000256" key="11">
    <source>
        <dbReference type="SAM" id="Phobius"/>
    </source>
</evidence>
<sequence length="415" mass="41466">MQTLPPSLSLLVCSLLATTSSALHVRPRLDVYPTPVANLPNAAAPATITAAPPLDILGDLKFARALPTIPSCATSCVASAVTKSTDCKLGDYQCECNFATVINQGAASCVQTACGFEGALQAQVAGEQLCLSVLGGLVPSSTPTNNNNNNPSPSPGSGSSSSNGSSPKPSSSSGGSSGSGSGSNSGSGSGSNSGSGSSSGSHKPSKKTKLSGGAIAGIVVGVVAGIFAAAGAIWRFCLTKMKGGSTAEGTAAAGVNGTNGAPPSGAALETAQVHPDPAKPTGLTSTTPLSTTPSELSNNHPHTVSSVSPPYQSPVTPTPPVYPNAAELPNGSWPQQQQPPAGYVYPPPQPTGQPMHGYQVPGQQQQYAPVQSYPQMHQGYHEAPGAPPPEMAGDTHIVQELHGQTTSGGVYEMGH</sequence>
<dbReference type="Proteomes" id="UP000005426">
    <property type="component" value="Unassembled WGS sequence"/>
</dbReference>
<feature type="transmembrane region" description="Helical" evidence="11">
    <location>
        <begin position="213"/>
        <end position="234"/>
    </location>
</feature>
<evidence type="ECO:0000313" key="15">
    <source>
        <dbReference type="Proteomes" id="UP000005426"/>
    </source>
</evidence>
<dbReference type="STRING" id="452589.G9NT57"/>
<proteinExistence type="inferred from homology"/>
<dbReference type="GO" id="GO:0046872">
    <property type="term" value="F:metal ion binding"/>
    <property type="evidence" value="ECO:0007669"/>
    <property type="project" value="UniProtKB-UniRule"/>
</dbReference>
<evidence type="ECO:0000256" key="10">
    <source>
        <dbReference type="SAM" id="MobiDB-lite"/>
    </source>
</evidence>
<feature type="compositionally biased region" description="Gly residues" evidence="10">
    <location>
        <begin position="175"/>
        <end position="193"/>
    </location>
</feature>
<evidence type="ECO:0000259" key="13">
    <source>
        <dbReference type="PROSITE" id="PS52012"/>
    </source>
</evidence>
<keyword evidence="8" id="KW-0449">Lipoprotein</keyword>
<dbReference type="AlphaFoldDB" id="G9NT57"/>
<dbReference type="HOGENOM" id="CLU_725788_0_0_1"/>
<keyword evidence="5" id="KW-0325">Glycoprotein</keyword>
<evidence type="ECO:0000256" key="6">
    <source>
        <dbReference type="ARBA" id="ARBA00022729"/>
    </source>
</evidence>
<dbReference type="SMART" id="SM00747">
    <property type="entry name" value="CFEM"/>
    <property type="match status" value="1"/>
</dbReference>
<dbReference type="Pfam" id="PF05730">
    <property type="entry name" value="CFEM"/>
    <property type="match status" value="1"/>
</dbReference>
<comment type="caution">
    <text evidence="14">The sequence shown here is derived from an EMBL/GenBank/DDBJ whole genome shotgun (WGS) entry which is preliminary data.</text>
</comment>
<dbReference type="GeneID" id="25775254"/>
<evidence type="ECO:0000256" key="1">
    <source>
        <dbReference type="ARBA" id="ARBA00004589"/>
    </source>
</evidence>